<organism evidence="1 2">
    <name type="scientific">Flavobacterium chungangensis</name>
    <dbReference type="NCBI Taxonomy" id="2708132"/>
    <lineage>
        <taxon>Bacteria</taxon>
        <taxon>Pseudomonadati</taxon>
        <taxon>Bacteroidota</taxon>
        <taxon>Flavobacteriia</taxon>
        <taxon>Flavobacteriales</taxon>
        <taxon>Flavobacteriaceae</taxon>
        <taxon>Flavobacterium</taxon>
    </lineage>
</organism>
<evidence type="ECO:0000313" key="2">
    <source>
        <dbReference type="Proteomes" id="UP001596003"/>
    </source>
</evidence>
<comment type="caution">
    <text evidence="1">The sequence shown here is derived from an EMBL/GenBank/DDBJ whole genome shotgun (WGS) entry which is preliminary data.</text>
</comment>
<dbReference type="PROSITE" id="PS51257">
    <property type="entry name" value="PROKAR_LIPOPROTEIN"/>
    <property type="match status" value="1"/>
</dbReference>
<keyword evidence="2" id="KW-1185">Reference proteome</keyword>
<evidence type="ECO:0008006" key="3">
    <source>
        <dbReference type="Google" id="ProtNLM"/>
    </source>
</evidence>
<evidence type="ECO:0000313" key="1">
    <source>
        <dbReference type="EMBL" id="MFC4478720.1"/>
    </source>
</evidence>
<sequence>MKSISFIVIKKLLFFTPLILFVSCSSNKIDKDKIIGSWYFVSYTDKSFSKSELYDFEEKFGNPPEGWINNFNYTFKADNTYEYKIYGVLTNKGIYSIYQDNLIILDDKMESKKDTLKIEFLDDKFLQVGKSNYGTERLSIYFKTDYKFPEIKVNK</sequence>
<protein>
    <recommendedName>
        <fullName evidence="3">Lipocalin-like domain-containing protein</fullName>
    </recommendedName>
</protein>
<gene>
    <name evidence="1" type="ORF">ACFO3N_16720</name>
</gene>
<reference evidence="2" key="1">
    <citation type="journal article" date="2019" name="Int. J. Syst. Evol. Microbiol.">
        <title>The Global Catalogue of Microorganisms (GCM) 10K type strain sequencing project: providing services to taxonomists for standard genome sequencing and annotation.</title>
        <authorList>
            <consortium name="The Broad Institute Genomics Platform"/>
            <consortium name="The Broad Institute Genome Sequencing Center for Infectious Disease"/>
            <person name="Wu L."/>
            <person name="Ma J."/>
        </authorList>
    </citation>
    <scope>NUCLEOTIDE SEQUENCE [LARGE SCALE GENOMIC DNA]</scope>
    <source>
        <strain evidence="2">NBRC 103627</strain>
    </source>
</reference>
<proteinExistence type="predicted"/>
<dbReference type="EMBL" id="JBHSFY010000011">
    <property type="protein sequence ID" value="MFC4478720.1"/>
    <property type="molecule type" value="Genomic_DNA"/>
</dbReference>
<name>A0ABV8ZI61_9FLAO</name>
<dbReference type="RefSeq" id="WP_379799581.1">
    <property type="nucleotide sequence ID" value="NZ_JBHSFY010000011.1"/>
</dbReference>
<accession>A0ABV8ZI61</accession>
<dbReference type="Proteomes" id="UP001596003">
    <property type="component" value="Unassembled WGS sequence"/>
</dbReference>